<protein>
    <recommendedName>
        <fullName evidence="3">RING-type E3 ubiquitin transferase</fullName>
    </recommendedName>
</protein>
<dbReference type="SUPFAM" id="SSF57850">
    <property type="entry name" value="RING/U-box"/>
    <property type="match status" value="1"/>
</dbReference>
<sequence>MSSAAPHGGATASSSSAAVAVTRYYFCHQCCLAAATATDAACPLCHGHFLEEIDLPLSQNPSNPFFAICSLSLSPAAFVLRSPPTPPPSSTPTYPPCIRNSASTRYPSTASTNSSPSAPVSTPSSWACRPHRRTTSPDPRRARVSVTSEIRSSTTSSQRAPTSSACPRPDRPSPPFLRDCILPWLGLRNTCPECRFELRTEDEDADGLGITAVFVIVMLPLSWDDPPQRTATVERSVPGRLIPQQ</sequence>
<evidence type="ECO:0000256" key="1">
    <source>
        <dbReference type="SAM" id="MobiDB-lite"/>
    </source>
</evidence>
<proteinExistence type="predicted"/>
<feature type="region of interest" description="Disordered" evidence="1">
    <location>
        <begin position="103"/>
        <end position="172"/>
    </location>
</feature>
<organism evidence="2">
    <name type="scientific">Ananas comosus var. bracteatus</name>
    <name type="common">red pineapple</name>
    <dbReference type="NCBI Taxonomy" id="296719"/>
    <lineage>
        <taxon>Eukaryota</taxon>
        <taxon>Viridiplantae</taxon>
        <taxon>Streptophyta</taxon>
        <taxon>Embryophyta</taxon>
        <taxon>Tracheophyta</taxon>
        <taxon>Spermatophyta</taxon>
        <taxon>Magnoliopsida</taxon>
        <taxon>Liliopsida</taxon>
        <taxon>Poales</taxon>
        <taxon>Bromeliaceae</taxon>
        <taxon>Bromelioideae</taxon>
        <taxon>Ananas</taxon>
    </lineage>
</organism>
<dbReference type="AlphaFoldDB" id="A0A6V7PIK9"/>
<evidence type="ECO:0000313" key="2">
    <source>
        <dbReference type="EMBL" id="CAD1830712.1"/>
    </source>
</evidence>
<accession>A0A6V7PIK9</accession>
<gene>
    <name evidence="2" type="ORF">CB5_LOCUS13923</name>
</gene>
<reference evidence="2" key="1">
    <citation type="submission" date="2020-07" db="EMBL/GenBank/DDBJ databases">
        <authorList>
            <person name="Lin J."/>
        </authorList>
    </citation>
    <scope>NUCLEOTIDE SEQUENCE</scope>
</reference>
<evidence type="ECO:0008006" key="3">
    <source>
        <dbReference type="Google" id="ProtNLM"/>
    </source>
</evidence>
<name>A0A6V7PIK9_ANACO</name>
<feature type="compositionally biased region" description="Polar residues" evidence="1">
    <location>
        <begin position="145"/>
        <end position="165"/>
    </location>
</feature>
<dbReference type="EMBL" id="LR862148">
    <property type="protein sequence ID" value="CAD1830712.1"/>
    <property type="molecule type" value="Genomic_DNA"/>
</dbReference>
<feature type="compositionally biased region" description="Low complexity" evidence="1">
    <location>
        <begin position="107"/>
        <end position="127"/>
    </location>
</feature>